<proteinExistence type="predicted"/>
<sequence>MNFTYNNWKGGATTYAYPSNQPHFTKYDTCVNLPGKPNPIKQWRKQLSPYVSLNTVQSHPTIQDIEGSIKTEPAVNLSVIYEDVVHLNKCKGVESSPCKTGSFAVRRSANTIINKKFCWNSKQYLQSRCKTYDQNNQIGSNVEGTEFLSGACVNDCKNKHVIYNPNNKEFSCQGGVSSSSRIAKLKYDTIRNSQNTYDSLLANLDSSTHILNRKPTPCVQWKIKGKRPYTTSTSVCVNTNSLNNI</sequence>
<protein>
    <submittedName>
        <fullName evidence="1">Uncharacterized protein</fullName>
    </submittedName>
</protein>
<name>A0A6C0EVD5_9ZZZZ</name>
<dbReference type="EMBL" id="MN738933">
    <property type="protein sequence ID" value="QHT32259.1"/>
    <property type="molecule type" value="Genomic_DNA"/>
</dbReference>
<dbReference type="AlphaFoldDB" id="A0A6C0EVD5"/>
<reference evidence="1" key="1">
    <citation type="journal article" date="2020" name="Nature">
        <title>Giant virus diversity and host interactions through global metagenomics.</title>
        <authorList>
            <person name="Schulz F."/>
            <person name="Roux S."/>
            <person name="Paez-Espino D."/>
            <person name="Jungbluth S."/>
            <person name="Walsh D.A."/>
            <person name="Denef V.J."/>
            <person name="McMahon K.D."/>
            <person name="Konstantinidis K.T."/>
            <person name="Eloe-Fadrosh E.A."/>
            <person name="Kyrpides N.C."/>
            <person name="Woyke T."/>
        </authorList>
    </citation>
    <scope>NUCLEOTIDE SEQUENCE</scope>
    <source>
        <strain evidence="1">GVMAG-M-3300009159-65</strain>
    </source>
</reference>
<accession>A0A6C0EVD5</accession>
<organism evidence="1">
    <name type="scientific">viral metagenome</name>
    <dbReference type="NCBI Taxonomy" id="1070528"/>
    <lineage>
        <taxon>unclassified sequences</taxon>
        <taxon>metagenomes</taxon>
        <taxon>organismal metagenomes</taxon>
    </lineage>
</organism>
<evidence type="ECO:0000313" key="1">
    <source>
        <dbReference type="EMBL" id="QHT32259.1"/>
    </source>
</evidence>